<name>A0A0A1WKT5_ZEUCU</name>
<dbReference type="AlphaFoldDB" id="A0A0A1WKT5"/>
<dbReference type="SUPFAM" id="SSF53474">
    <property type="entry name" value="alpha/beta-Hydrolases"/>
    <property type="match status" value="1"/>
</dbReference>
<dbReference type="InterPro" id="IPR029058">
    <property type="entry name" value="AB_hydrolase_fold"/>
</dbReference>
<evidence type="ECO:0000256" key="1">
    <source>
        <dbReference type="ARBA" id="ARBA00023180"/>
    </source>
</evidence>
<feature type="region of interest" description="Disordered" evidence="2">
    <location>
        <begin position="694"/>
        <end position="727"/>
    </location>
</feature>
<gene>
    <name evidence="5" type="primary">Ces1d_0</name>
    <name evidence="5" type="ORF">g.16549</name>
</gene>
<dbReference type="InterPro" id="IPR002018">
    <property type="entry name" value="CarbesteraseB"/>
</dbReference>
<keyword evidence="3" id="KW-0732">Signal</keyword>
<dbReference type="Pfam" id="PF00135">
    <property type="entry name" value="COesterase"/>
    <property type="match status" value="1"/>
</dbReference>
<feature type="chain" id="PRO_5001982360" evidence="3">
    <location>
        <begin position="25"/>
        <end position="727"/>
    </location>
</feature>
<feature type="signal peptide" evidence="3">
    <location>
        <begin position="1"/>
        <end position="24"/>
    </location>
</feature>
<dbReference type="FunFam" id="3.40.50.1820:FF:000413">
    <property type="entry name" value="carboxylesterase 1E"/>
    <property type="match status" value="1"/>
</dbReference>
<accession>A0A0A1WKT5</accession>
<evidence type="ECO:0000256" key="3">
    <source>
        <dbReference type="SAM" id="SignalP"/>
    </source>
</evidence>
<sequence length="727" mass="77064">MSALVVKLFIILVFFANTLICCDATQPAENLPNTRIKRIVGGRHSKAPPPDDPVVFTRAFNRDARVEGFRNPETGVYSFLGLYYAEPPVERLRFARPVYKRMAGDINATQYGPPCIQPYAYNKRRIVGSEDCLLLNVYTPHMPDETTGLPVYVWLHPGGFRFGSAAQYDATPMARQGVIVVAPQYRLGSLGIMGDGTKEFDGNLAIFDMATAMRWVYDYIQYFGGDPSRVKAIGHGSGAASAMFLSMSPSARSATDISGVVAMSGTALSQYATDKEPLQSVEEVARINGCPTKNELTIVQCMREKSAEDIIQNDSKIQTERLAGRAIVKSLSGSVGFTPHIEDKNDGRSLPSLIEGEPEEQLRGGKFTPIPLLTGVTKHETANALRIGTLNRIFGSAQKFLTSLSGTLKDLAGFLRIDQVTGDILQPVLPGLTEALTPTLNDLLKVPESFSLDEVMTKIIDTSTDIIFNLPAVLTLQVWSEIAPSFMYSFEYNGTRSKGIHFLRGLPIVSEYAGNRNSEMVAHGDELGYMFDANDLFGNPIAEAKLVDEEDLKVRKNFIGMLVKFAASFDKEKKKESASNSLFRSVTGKGVPFIKVDTALSADSDFRFCELSVLGASLTPLTSTTCQSLGGLLAPLTDVVGGALGGVGGVLGGGDNAGTVDNLGNTLGGVLGGGGGGNNAGTVNNLGNSLGGVLGGGGGSRPGGGRRPGGQSSGSGGLLGGGGGLLG</sequence>
<dbReference type="EMBL" id="GBXI01014825">
    <property type="protein sequence ID" value="JAC99466.1"/>
    <property type="molecule type" value="Transcribed_RNA"/>
</dbReference>
<organism evidence="5">
    <name type="scientific">Zeugodacus cucurbitae</name>
    <name type="common">Melon fruit fly</name>
    <name type="synonym">Bactrocera cucurbitae</name>
    <dbReference type="NCBI Taxonomy" id="28588"/>
    <lineage>
        <taxon>Eukaryota</taxon>
        <taxon>Metazoa</taxon>
        <taxon>Ecdysozoa</taxon>
        <taxon>Arthropoda</taxon>
        <taxon>Hexapoda</taxon>
        <taxon>Insecta</taxon>
        <taxon>Pterygota</taxon>
        <taxon>Neoptera</taxon>
        <taxon>Endopterygota</taxon>
        <taxon>Diptera</taxon>
        <taxon>Brachycera</taxon>
        <taxon>Muscomorpha</taxon>
        <taxon>Tephritoidea</taxon>
        <taxon>Tephritidae</taxon>
        <taxon>Zeugodacus</taxon>
        <taxon>Zeugodacus</taxon>
    </lineage>
</organism>
<proteinExistence type="predicted"/>
<dbReference type="PANTHER" id="PTHR11559">
    <property type="entry name" value="CARBOXYLESTERASE"/>
    <property type="match status" value="1"/>
</dbReference>
<dbReference type="Gene3D" id="3.40.50.1820">
    <property type="entry name" value="alpha/beta hydrolase"/>
    <property type="match status" value="1"/>
</dbReference>
<evidence type="ECO:0000259" key="4">
    <source>
        <dbReference type="Pfam" id="PF00135"/>
    </source>
</evidence>
<dbReference type="InterPro" id="IPR050309">
    <property type="entry name" value="Type-B_Carboxylest/Lipase"/>
</dbReference>
<reference evidence="5" key="1">
    <citation type="submission" date="2014-11" db="EMBL/GenBank/DDBJ databases">
        <authorList>
            <person name="Geib S."/>
        </authorList>
    </citation>
    <scope>NUCLEOTIDE SEQUENCE</scope>
</reference>
<feature type="domain" description="Carboxylesterase type B" evidence="4">
    <location>
        <begin position="52"/>
        <end position="596"/>
    </location>
</feature>
<evidence type="ECO:0000256" key="2">
    <source>
        <dbReference type="SAM" id="MobiDB-lite"/>
    </source>
</evidence>
<evidence type="ECO:0000313" key="5">
    <source>
        <dbReference type="EMBL" id="JAC99466.1"/>
    </source>
</evidence>
<reference evidence="5" key="2">
    <citation type="journal article" date="2015" name="Gigascience">
        <title>Reconstructing a comprehensive transcriptome assembly of a white-pupal translocated strain of the pest fruit fly Bactrocera cucurbitae.</title>
        <authorList>
            <person name="Sim S.B."/>
            <person name="Calla B."/>
            <person name="Hall B."/>
            <person name="DeRego T."/>
            <person name="Geib S.M."/>
        </authorList>
    </citation>
    <scope>NUCLEOTIDE SEQUENCE</scope>
</reference>
<keyword evidence="1" id="KW-0325">Glycoprotein</keyword>
<protein>
    <submittedName>
        <fullName evidence="5">Carboxylesterase 1D</fullName>
    </submittedName>
</protein>
<dbReference type="ESTHER" id="baccu-a0a0a1wkt5">
    <property type="family name" value="OtherNon-catalytic_C"/>
</dbReference>